<comment type="caution">
    <text evidence="1">The sequence shown here is derived from an EMBL/GenBank/DDBJ whole genome shotgun (WGS) entry which is preliminary data.</text>
</comment>
<evidence type="ECO:0000313" key="2">
    <source>
        <dbReference type="Proteomes" id="UP000240987"/>
    </source>
</evidence>
<dbReference type="Proteomes" id="UP000240987">
    <property type="component" value="Unassembled WGS sequence"/>
</dbReference>
<evidence type="ECO:0000313" key="1">
    <source>
        <dbReference type="EMBL" id="PSU50137.1"/>
    </source>
</evidence>
<sequence length="89" mass="10188">MNIVLAESTEIKEINRLIESAKRYWGYSDKLVNSKPEGRVLPVMGNATRLRSTNASPRFITLGILSLPSVFVLRDKNRQKTVYMQSIYI</sequence>
<dbReference type="EMBL" id="PYMJ01000004">
    <property type="protein sequence ID" value="PSU50137.1"/>
    <property type="molecule type" value="Genomic_DNA"/>
</dbReference>
<name>A0A2T3JM86_9GAMM</name>
<proteinExistence type="predicted"/>
<gene>
    <name evidence="1" type="ORF">C9J12_05195</name>
</gene>
<dbReference type="RefSeq" id="WP_107241751.1">
    <property type="nucleotide sequence ID" value="NZ_PYMJ01000004.1"/>
</dbReference>
<reference evidence="1 2" key="1">
    <citation type="submission" date="2018-01" db="EMBL/GenBank/DDBJ databases">
        <title>Whole genome sequencing of Histamine producing bacteria.</title>
        <authorList>
            <person name="Butler K."/>
        </authorList>
    </citation>
    <scope>NUCLEOTIDE SEQUENCE [LARGE SCALE GENOMIC DNA]</scope>
    <source>
        <strain evidence="1 2">JCM 12947</strain>
    </source>
</reference>
<dbReference type="AlphaFoldDB" id="A0A2T3JM86"/>
<accession>A0A2T3JM86</accession>
<keyword evidence="2" id="KW-1185">Reference proteome</keyword>
<protein>
    <submittedName>
        <fullName evidence="1">Uncharacterized protein</fullName>
    </submittedName>
</protein>
<organism evidence="1 2">
    <name type="scientific">Photobacterium frigidiphilum</name>
    <dbReference type="NCBI Taxonomy" id="264736"/>
    <lineage>
        <taxon>Bacteria</taxon>
        <taxon>Pseudomonadati</taxon>
        <taxon>Pseudomonadota</taxon>
        <taxon>Gammaproteobacteria</taxon>
        <taxon>Vibrionales</taxon>
        <taxon>Vibrionaceae</taxon>
        <taxon>Photobacterium</taxon>
    </lineage>
</organism>